<dbReference type="InterPro" id="IPR029058">
    <property type="entry name" value="AB_hydrolase_fold"/>
</dbReference>
<dbReference type="GO" id="GO:0016787">
    <property type="term" value="F:hydrolase activity"/>
    <property type="evidence" value="ECO:0007669"/>
    <property type="project" value="UniProtKB-KW"/>
</dbReference>
<proteinExistence type="inferred from homology"/>
<evidence type="ECO:0000256" key="2">
    <source>
        <dbReference type="ARBA" id="ARBA00022801"/>
    </source>
</evidence>
<dbReference type="Proteomes" id="UP000585638">
    <property type="component" value="Unassembled WGS sequence"/>
</dbReference>
<dbReference type="InterPro" id="IPR002018">
    <property type="entry name" value="CarbesteraseB"/>
</dbReference>
<reference evidence="6 7" key="1">
    <citation type="submission" date="2020-08" db="EMBL/GenBank/DDBJ databases">
        <title>Sequencing the genomes of 1000 actinobacteria strains.</title>
        <authorList>
            <person name="Klenk H.-P."/>
        </authorList>
    </citation>
    <scope>NUCLEOTIDE SEQUENCE [LARGE SCALE GENOMIC DNA]</scope>
    <source>
        <strain evidence="6 7">DSM 43851</strain>
    </source>
</reference>
<evidence type="ECO:0000313" key="7">
    <source>
        <dbReference type="Proteomes" id="UP000585638"/>
    </source>
</evidence>
<evidence type="ECO:0000256" key="1">
    <source>
        <dbReference type="ARBA" id="ARBA00005964"/>
    </source>
</evidence>
<dbReference type="RefSeq" id="WP_184860111.1">
    <property type="nucleotide sequence ID" value="NZ_JACHIR010000001.1"/>
</dbReference>
<evidence type="ECO:0000256" key="3">
    <source>
        <dbReference type="RuleBase" id="RU361235"/>
    </source>
</evidence>
<evidence type="ECO:0000259" key="5">
    <source>
        <dbReference type="Pfam" id="PF00135"/>
    </source>
</evidence>
<sequence>MDVNTTAGPVRGLHDGKVTAFRGIPYATAKRFQPPTPHPVWTEPRDASKPGPEAPQLQSRLAWVMGERQLNWAEDGCLNLNVWTTDTTTRKPVLVWFHGGGFTSGSGGWDWYDGGILAGNHDIVVVTANYRLGPLGYVYLPDLNADNLGAQDQQAVLRWVHDNIAAFGGDPDQITVGGQSAGAYSALYLAIDPATKDLVHRVVLESGPYALPPLDPEAATRIADKFLDVLGADPMEATVEQILATLPKLAEPGRAAPPLMPVRTGAGYPKPWPEADLTDLDVLIGHTRDEMVAFGGAPDIFEPGVHTIAEAANGFAYRFDRTGPLGAPHCVEIPYLFGTFEAFENSPMLGPEPKRTTDFGDAVAQFTKTGDPGWPRYPEFRHFV</sequence>
<dbReference type="InterPro" id="IPR050309">
    <property type="entry name" value="Type-B_Carboxylest/Lipase"/>
</dbReference>
<comment type="similarity">
    <text evidence="1 3">Belongs to the type-B carboxylesterase/lipase family.</text>
</comment>
<organism evidence="6 7">
    <name type="scientific">Kutzneria kofuensis</name>
    <dbReference type="NCBI Taxonomy" id="103725"/>
    <lineage>
        <taxon>Bacteria</taxon>
        <taxon>Bacillati</taxon>
        <taxon>Actinomycetota</taxon>
        <taxon>Actinomycetes</taxon>
        <taxon>Pseudonocardiales</taxon>
        <taxon>Pseudonocardiaceae</taxon>
        <taxon>Kutzneria</taxon>
    </lineage>
</organism>
<gene>
    <name evidence="6" type="ORF">BJ998_001767</name>
</gene>
<feature type="domain" description="Carboxylesterase type B" evidence="5">
    <location>
        <begin position="3"/>
        <end position="232"/>
    </location>
</feature>
<dbReference type="Pfam" id="PF00135">
    <property type="entry name" value="COesterase"/>
    <property type="match status" value="1"/>
</dbReference>
<evidence type="ECO:0000256" key="4">
    <source>
        <dbReference type="SAM" id="MobiDB-lite"/>
    </source>
</evidence>
<dbReference type="EMBL" id="JACHIR010000001">
    <property type="protein sequence ID" value="MBB5890571.1"/>
    <property type="molecule type" value="Genomic_DNA"/>
</dbReference>
<dbReference type="PANTHER" id="PTHR11559">
    <property type="entry name" value="CARBOXYLESTERASE"/>
    <property type="match status" value="1"/>
</dbReference>
<dbReference type="SUPFAM" id="SSF53474">
    <property type="entry name" value="alpha/beta-Hydrolases"/>
    <property type="match status" value="1"/>
</dbReference>
<name>A0A7W9NFX9_9PSEU</name>
<comment type="caution">
    <text evidence="6">The sequence shown here is derived from an EMBL/GenBank/DDBJ whole genome shotgun (WGS) entry which is preliminary data.</text>
</comment>
<evidence type="ECO:0000313" key="6">
    <source>
        <dbReference type="EMBL" id="MBB5890571.1"/>
    </source>
</evidence>
<dbReference type="EC" id="3.1.1.-" evidence="3"/>
<dbReference type="AlphaFoldDB" id="A0A7W9NFX9"/>
<dbReference type="Gene3D" id="3.40.50.1820">
    <property type="entry name" value="alpha/beta hydrolase"/>
    <property type="match status" value="2"/>
</dbReference>
<keyword evidence="2 3" id="KW-0378">Hydrolase</keyword>
<keyword evidence="7" id="KW-1185">Reference proteome</keyword>
<dbReference type="PROSITE" id="PS00122">
    <property type="entry name" value="CARBOXYLESTERASE_B_1"/>
    <property type="match status" value="1"/>
</dbReference>
<feature type="region of interest" description="Disordered" evidence="4">
    <location>
        <begin position="29"/>
        <end position="55"/>
    </location>
</feature>
<protein>
    <recommendedName>
        <fullName evidence="3">Carboxylic ester hydrolase</fullName>
        <ecNumber evidence="3">3.1.1.-</ecNumber>
    </recommendedName>
</protein>
<dbReference type="InterPro" id="IPR019826">
    <property type="entry name" value="Carboxylesterase_B_AS"/>
</dbReference>
<accession>A0A7W9NFX9</accession>